<evidence type="ECO:0000259" key="9">
    <source>
        <dbReference type="Pfam" id="PF02706"/>
    </source>
</evidence>
<dbReference type="EMBL" id="JAALFG010000002">
    <property type="protein sequence ID" value="NGP17870.1"/>
    <property type="molecule type" value="Genomic_DNA"/>
</dbReference>
<evidence type="ECO:0000256" key="1">
    <source>
        <dbReference type="ARBA" id="ARBA00004651"/>
    </source>
</evidence>
<reference evidence="11 12" key="2">
    <citation type="submission" date="2020-03" db="EMBL/GenBank/DDBJ databases">
        <title>Devosia chinhatensis sp. nov., isolated from a hexachlorocyclohexane (HCH) dump site in India.</title>
        <authorList>
            <person name="Kumar M."/>
            <person name="Lal R."/>
        </authorList>
    </citation>
    <scope>NUCLEOTIDE SEQUENCE [LARGE SCALE GENOMIC DNA]</scope>
    <source>
        <strain evidence="11 12">H239</strain>
    </source>
</reference>
<evidence type="ECO:0000259" key="10">
    <source>
        <dbReference type="Pfam" id="PF13807"/>
    </source>
</evidence>
<keyword evidence="2" id="KW-1003">Cell membrane</keyword>
<gene>
    <name evidence="11" type="ORF">G5575_09560</name>
</gene>
<evidence type="ECO:0000256" key="3">
    <source>
        <dbReference type="ARBA" id="ARBA00022692"/>
    </source>
</evidence>
<dbReference type="AlphaFoldDB" id="A0A6M1SL69"/>
<feature type="coiled-coil region" evidence="6">
    <location>
        <begin position="329"/>
        <end position="363"/>
    </location>
</feature>
<dbReference type="RefSeq" id="WP_164534118.1">
    <property type="nucleotide sequence ID" value="NZ_JAALFG010000002.1"/>
</dbReference>
<dbReference type="PANTHER" id="PTHR32309">
    <property type="entry name" value="TYROSINE-PROTEIN KINASE"/>
    <property type="match status" value="1"/>
</dbReference>
<feature type="transmembrane region" description="Helical" evidence="8">
    <location>
        <begin position="382"/>
        <end position="403"/>
    </location>
</feature>
<comment type="subcellular location">
    <subcellularLocation>
        <location evidence="1">Cell membrane</location>
        <topology evidence="1">Multi-pass membrane protein</topology>
    </subcellularLocation>
</comment>
<comment type="caution">
    <text evidence="11">The sequence shown here is derived from an EMBL/GenBank/DDBJ whole genome shotgun (WGS) entry which is preliminary data.</text>
</comment>
<dbReference type="Gene3D" id="3.40.50.300">
    <property type="entry name" value="P-loop containing nucleotide triphosphate hydrolases"/>
    <property type="match status" value="1"/>
</dbReference>
<dbReference type="GO" id="GO:0005886">
    <property type="term" value="C:plasma membrane"/>
    <property type="evidence" value="ECO:0007669"/>
    <property type="project" value="UniProtKB-SubCell"/>
</dbReference>
<dbReference type="GO" id="GO:0004713">
    <property type="term" value="F:protein tyrosine kinase activity"/>
    <property type="evidence" value="ECO:0007669"/>
    <property type="project" value="TreeGrafter"/>
</dbReference>
<feature type="domain" description="Tyrosine-protein kinase G-rich" evidence="10">
    <location>
        <begin position="328"/>
        <end position="402"/>
    </location>
</feature>
<evidence type="ECO:0000256" key="8">
    <source>
        <dbReference type="SAM" id="Phobius"/>
    </source>
</evidence>
<protein>
    <recommendedName>
        <fullName evidence="13">Polysaccharide biosynthesis tyrosine autokinase</fullName>
    </recommendedName>
</protein>
<dbReference type="InterPro" id="IPR032807">
    <property type="entry name" value="GNVR"/>
</dbReference>
<name>A0A6M1SL69_9HYPH</name>
<dbReference type="PANTHER" id="PTHR32309:SF13">
    <property type="entry name" value="FERRIC ENTEROBACTIN TRANSPORT PROTEIN FEPE"/>
    <property type="match status" value="1"/>
</dbReference>
<sequence>MGGEIDLRSAFGFLQRQVRLIIIVFLATLLVAGSVILTMTPIYTATALVMVDPADKNLLDPQAQVGASNAVDARIEGEVLLAKSDNVLLTVIEEHDLVNNPEFRAGSGTLSQLLGFLRLLEPANNTPEGAQQEALAKLSRMVSVERNRGTFLLSISVASENADQASLLANAVAAAYIETQLSAKVQSTIDARDLVLHQLGAARQAVIASDGSFDRYVGDNLATIIEQTGNPELSSIRSEVDRLGALRMAAAAEQATLQTALASGDYARIANTLADPTLTDLELQARASTLIEDKRAALQQIQADEAAQLQALQRAILASDLSSNTLAEIYDLQQQAELARQQYDQLQARSQQLQAEATMQLADSRVVSPALRPAHASFPNTGLSLILVALSGLALGIGVAFIYEHFIGGITTDEQLAALAKTNMALTIPRAKTPSSHNSVSDLVLEAPLSAFSESIRRIRTNIDHQLAKKNINGQDRAPVVVVTSTVPGEGKTSAALALAQSYALSGRNTLLVDCDLRRPGLHEHLGLAPSRGLIDALAAQDPGTALKSAMVRTRTPSCWHSSAPTVQPVQPISLSPAAISTNSSPAPRKPSTSSYSIRRPWARSSTASTSPARRTPLSCLSNGRPPASRTFASRCWRSTVPSTSAMC</sequence>
<keyword evidence="6" id="KW-0175">Coiled coil</keyword>
<evidence type="ECO:0000256" key="7">
    <source>
        <dbReference type="SAM" id="MobiDB-lite"/>
    </source>
</evidence>
<evidence type="ECO:0000256" key="4">
    <source>
        <dbReference type="ARBA" id="ARBA00022989"/>
    </source>
</evidence>
<keyword evidence="5 8" id="KW-0472">Membrane</keyword>
<accession>A0A6M1SL69</accession>
<organism evidence="11 12">
    <name type="scientific">Devosia aurantiaca</name>
    <dbReference type="NCBI Taxonomy" id="2714858"/>
    <lineage>
        <taxon>Bacteria</taxon>
        <taxon>Pseudomonadati</taxon>
        <taxon>Pseudomonadota</taxon>
        <taxon>Alphaproteobacteria</taxon>
        <taxon>Hyphomicrobiales</taxon>
        <taxon>Devosiaceae</taxon>
        <taxon>Devosia</taxon>
    </lineage>
</organism>
<feature type="compositionally biased region" description="Polar residues" evidence="7">
    <location>
        <begin position="577"/>
        <end position="597"/>
    </location>
</feature>
<keyword evidence="3 8" id="KW-0812">Transmembrane</keyword>
<evidence type="ECO:0000313" key="12">
    <source>
        <dbReference type="Proteomes" id="UP000474802"/>
    </source>
</evidence>
<dbReference type="InterPro" id="IPR003856">
    <property type="entry name" value="LPS_length_determ_N"/>
</dbReference>
<evidence type="ECO:0008006" key="13">
    <source>
        <dbReference type="Google" id="ProtNLM"/>
    </source>
</evidence>
<keyword evidence="4 8" id="KW-1133">Transmembrane helix</keyword>
<dbReference type="Proteomes" id="UP000474802">
    <property type="component" value="Unassembled WGS sequence"/>
</dbReference>
<dbReference type="Pfam" id="PF02706">
    <property type="entry name" value="Wzz"/>
    <property type="match status" value="1"/>
</dbReference>
<evidence type="ECO:0000256" key="6">
    <source>
        <dbReference type="SAM" id="Coils"/>
    </source>
</evidence>
<feature type="region of interest" description="Disordered" evidence="7">
    <location>
        <begin position="577"/>
        <end position="631"/>
    </location>
</feature>
<feature type="transmembrane region" description="Helical" evidence="8">
    <location>
        <begin position="20"/>
        <end position="43"/>
    </location>
</feature>
<keyword evidence="12" id="KW-1185">Reference proteome</keyword>
<feature type="domain" description="Polysaccharide chain length determinant N-terminal" evidence="9">
    <location>
        <begin position="4"/>
        <end position="94"/>
    </location>
</feature>
<dbReference type="InterPro" id="IPR050445">
    <property type="entry name" value="Bact_polysacc_biosynth/exp"/>
</dbReference>
<evidence type="ECO:0000313" key="11">
    <source>
        <dbReference type="EMBL" id="NGP17870.1"/>
    </source>
</evidence>
<feature type="compositionally biased region" description="Low complexity" evidence="7">
    <location>
        <begin position="599"/>
        <end position="617"/>
    </location>
</feature>
<reference evidence="11 12" key="1">
    <citation type="submission" date="2020-02" db="EMBL/GenBank/DDBJ databases">
        <authorList>
            <person name="Khan S.A."/>
            <person name="Jeon C.O."/>
            <person name="Chun B.H."/>
        </authorList>
    </citation>
    <scope>NUCLEOTIDE SEQUENCE [LARGE SCALE GENOMIC DNA]</scope>
    <source>
        <strain evidence="11 12">H239</strain>
    </source>
</reference>
<dbReference type="Pfam" id="PF13807">
    <property type="entry name" value="GNVR"/>
    <property type="match status" value="1"/>
</dbReference>
<proteinExistence type="predicted"/>
<evidence type="ECO:0000256" key="2">
    <source>
        <dbReference type="ARBA" id="ARBA00022475"/>
    </source>
</evidence>
<dbReference type="SUPFAM" id="SSF52540">
    <property type="entry name" value="P-loop containing nucleoside triphosphate hydrolases"/>
    <property type="match status" value="1"/>
</dbReference>
<evidence type="ECO:0000256" key="5">
    <source>
        <dbReference type="ARBA" id="ARBA00023136"/>
    </source>
</evidence>
<dbReference type="InterPro" id="IPR027417">
    <property type="entry name" value="P-loop_NTPase"/>
</dbReference>